<feature type="compositionally biased region" description="Low complexity" evidence="1">
    <location>
        <begin position="125"/>
        <end position="158"/>
    </location>
</feature>
<feature type="region of interest" description="Disordered" evidence="1">
    <location>
        <begin position="125"/>
        <end position="224"/>
    </location>
</feature>
<comment type="caution">
    <text evidence="3">The sequence shown here is derived from an EMBL/GenBank/DDBJ whole genome shotgun (WGS) entry which is preliminary data.</text>
</comment>
<evidence type="ECO:0008006" key="5">
    <source>
        <dbReference type="Google" id="ProtNLM"/>
    </source>
</evidence>
<evidence type="ECO:0000256" key="1">
    <source>
        <dbReference type="SAM" id="MobiDB-lite"/>
    </source>
</evidence>
<feature type="chain" id="PRO_5008043975" description="Extracellular membrane protein CFEM domain-containing protein" evidence="2">
    <location>
        <begin position="27"/>
        <end position="246"/>
    </location>
</feature>
<protein>
    <recommendedName>
        <fullName evidence="5">Extracellular membrane protein CFEM domain-containing protein</fullName>
    </recommendedName>
</protein>
<keyword evidence="2" id="KW-0732">Signal</keyword>
<dbReference type="AlphaFoldDB" id="A0A175WF34"/>
<dbReference type="EMBL" id="LCTW02000029">
    <property type="protein sequence ID" value="KXX81690.1"/>
    <property type="molecule type" value="Genomic_DNA"/>
</dbReference>
<reference evidence="3 4" key="1">
    <citation type="journal article" date="2016" name="Genome Announc.">
        <title>Genome Sequence of Madurella mycetomatis mm55, Isolated from a Human Mycetoma Case in Sudan.</title>
        <authorList>
            <person name="Smit S."/>
            <person name="Derks M.F."/>
            <person name="Bervoets S."/>
            <person name="Fahal A."/>
            <person name="van Leeuwen W."/>
            <person name="van Belkum A."/>
            <person name="van de Sande W.W."/>
        </authorList>
    </citation>
    <scope>NUCLEOTIDE SEQUENCE [LARGE SCALE GENOMIC DNA]</scope>
    <source>
        <strain evidence="4">mm55</strain>
    </source>
</reference>
<gene>
    <name evidence="3" type="ORF">MMYC01_201019</name>
</gene>
<dbReference type="Proteomes" id="UP000078237">
    <property type="component" value="Unassembled WGS sequence"/>
</dbReference>
<proteinExistence type="predicted"/>
<dbReference type="OrthoDB" id="4588226at2759"/>
<evidence type="ECO:0000256" key="2">
    <source>
        <dbReference type="SAM" id="SignalP"/>
    </source>
</evidence>
<dbReference type="STRING" id="100816.A0A175WF34"/>
<evidence type="ECO:0000313" key="3">
    <source>
        <dbReference type="EMBL" id="KXX81690.1"/>
    </source>
</evidence>
<accession>A0A175WF34</accession>
<feature type="signal peptide" evidence="2">
    <location>
        <begin position="1"/>
        <end position="26"/>
    </location>
</feature>
<organism evidence="3 4">
    <name type="scientific">Madurella mycetomatis</name>
    <dbReference type="NCBI Taxonomy" id="100816"/>
    <lineage>
        <taxon>Eukaryota</taxon>
        <taxon>Fungi</taxon>
        <taxon>Dikarya</taxon>
        <taxon>Ascomycota</taxon>
        <taxon>Pezizomycotina</taxon>
        <taxon>Sordariomycetes</taxon>
        <taxon>Sordariomycetidae</taxon>
        <taxon>Sordariales</taxon>
        <taxon>Sordariales incertae sedis</taxon>
        <taxon>Madurella</taxon>
    </lineage>
</organism>
<feature type="compositionally biased region" description="Acidic residues" evidence="1">
    <location>
        <begin position="160"/>
        <end position="169"/>
    </location>
</feature>
<keyword evidence="4" id="KW-1185">Reference proteome</keyword>
<dbReference type="VEuPathDB" id="FungiDB:MMYC01_201019"/>
<evidence type="ECO:0000313" key="4">
    <source>
        <dbReference type="Proteomes" id="UP000078237"/>
    </source>
</evidence>
<name>A0A175WF34_9PEZI</name>
<feature type="compositionally biased region" description="Low complexity" evidence="1">
    <location>
        <begin position="192"/>
        <end position="201"/>
    </location>
</feature>
<sequence length="246" mass="26245">MVFTSHIRLALIGVTLALSFIGQVQSTNDFQFSPCVENCISSSGCRPTSARCMCRAARHLLLDSVISCLFFNCKSDLRDFDDLFLEPIEEGCEDRGRDIPRSKLRAAESLASSYIANIPRLTTTAAAERTTTTARAITTPKPTTSPTTARATPSSTSAVEQDDDDDDVELTSTTDRPAPTTNTASPPPPPLATAQSSSSAGPSPPPETPRFGDTNPFAVPGSAGSRTWAFSPLLGFTLIAAMIVWR</sequence>